<dbReference type="Proteomes" id="UP000727907">
    <property type="component" value="Unassembled WGS sequence"/>
</dbReference>
<reference evidence="3 4" key="1">
    <citation type="submission" date="2021-06" db="EMBL/GenBank/DDBJ databases">
        <authorList>
            <person name="Lee D.H."/>
        </authorList>
    </citation>
    <scope>NUCLEOTIDE SEQUENCE [LARGE SCALE GENOMIC DNA]</scope>
    <source>
        <strain evidence="3 4">MMS21-HV4-11</strain>
    </source>
</reference>
<evidence type="ECO:0008006" key="5">
    <source>
        <dbReference type="Google" id="ProtNLM"/>
    </source>
</evidence>
<gene>
    <name evidence="3" type="ORF">KQ910_18330</name>
</gene>
<protein>
    <recommendedName>
        <fullName evidence="5">PepSY domain-containing protein</fullName>
    </recommendedName>
</protein>
<accession>A0ABS6IMC2</accession>
<proteinExistence type="predicted"/>
<keyword evidence="2" id="KW-0732">Signal</keyword>
<feature type="compositionally biased region" description="Low complexity" evidence="1">
    <location>
        <begin position="39"/>
        <end position="51"/>
    </location>
</feature>
<keyword evidence="4" id="KW-1185">Reference proteome</keyword>
<dbReference type="RefSeq" id="WP_216964021.1">
    <property type="nucleotide sequence ID" value="NZ_JAHOPB010000002.1"/>
</dbReference>
<evidence type="ECO:0000256" key="1">
    <source>
        <dbReference type="SAM" id="MobiDB-lite"/>
    </source>
</evidence>
<feature type="signal peptide" evidence="2">
    <location>
        <begin position="1"/>
        <end position="23"/>
    </location>
</feature>
<organism evidence="3 4">
    <name type="scientific">Reyranella humidisoli</name>
    <dbReference type="NCBI Taxonomy" id="2849149"/>
    <lineage>
        <taxon>Bacteria</taxon>
        <taxon>Pseudomonadati</taxon>
        <taxon>Pseudomonadota</taxon>
        <taxon>Alphaproteobacteria</taxon>
        <taxon>Hyphomicrobiales</taxon>
        <taxon>Reyranellaceae</taxon>
        <taxon>Reyranella</taxon>
    </lineage>
</organism>
<feature type="chain" id="PRO_5047173213" description="PepSY domain-containing protein" evidence="2">
    <location>
        <begin position="24"/>
        <end position="104"/>
    </location>
</feature>
<dbReference type="EMBL" id="JAHOPB010000002">
    <property type="protein sequence ID" value="MBU8875738.1"/>
    <property type="molecule type" value="Genomic_DNA"/>
</dbReference>
<evidence type="ECO:0000313" key="4">
    <source>
        <dbReference type="Proteomes" id="UP000727907"/>
    </source>
</evidence>
<evidence type="ECO:0000313" key="3">
    <source>
        <dbReference type="EMBL" id="MBU8875738.1"/>
    </source>
</evidence>
<name>A0ABS6IMC2_9HYPH</name>
<feature type="region of interest" description="Disordered" evidence="1">
    <location>
        <begin position="23"/>
        <end position="51"/>
    </location>
</feature>
<evidence type="ECO:0000256" key="2">
    <source>
        <dbReference type="SAM" id="SignalP"/>
    </source>
</evidence>
<sequence>MNRTLLAISLVGAAVLATTAVQAQGMPSGREPGAEPGSTRTPTAAPNWTPTAEGAIARQQIHDAGYNGVSMLMRNGDGSSQGQALKGDTYYMITLDPQGHVTQR</sequence>
<comment type="caution">
    <text evidence="3">The sequence shown here is derived from an EMBL/GenBank/DDBJ whole genome shotgun (WGS) entry which is preliminary data.</text>
</comment>